<feature type="region of interest" description="Disordered" evidence="4">
    <location>
        <begin position="114"/>
        <end position="133"/>
    </location>
</feature>
<feature type="compositionally biased region" description="Basic and acidic residues" evidence="4">
    <location>
        <begin position="363"/>
        <end position="378"/>
    </location>
</feature>
<dbReference type="OrthoDB" id="10038475at2759"/>
<evidence type="ECO:0000259" key="5">
    <source>
        <dbReference type="Pfam" id="PF06278"/>
    </source>
</evidence>
<feature type="domain" description="Condensin II complex subunit H2 N-terminal" evidence="5">
    <location>
        <begin position="33"/>
        <end position="141"/>
    </location>
</feature>
<evidence type="ECO:0000256" key="2">
    <source>
        <dbReference type="ARBA" id="ARBA00007844"/>
    </source>
</evidence>
<dbReference type="STRING" id="1890364.A0A2P6NLV7"/>
<comment type="similarity">
    <text evidence="2">Belongs to the CND2 H2 (condensin-2 subunit 2) family.</text>
</comment>
<comment type="subcellular location">
    <subcellularLocation>
        <location evidence="1">Nucleus</location>
    </subcellularLocation>
</comment>
<gene>
    <name evidence="7" type="ORF">PROFUN_07340</name>
</gene>
<evidence type="ECO:0000256" key="3">
    <source>
        <dbReference type="ARBA" id="ARBA00023242"/>
    </source>
</evidence>
<feature type="compositionally biased region" description="Acidic residues" evidence="4">
    <location>
        <begin position="150"/>
        <end position="160"/>
    </location>
</feature>
<dbReference type="InParanoid" id="A0A2P6NLV7"/>
<keyword evidence="3" id="KW-0539">Nucleus</keyword>
<accession>A0A2P6NLV7</accession>
<dbReference type="GO" id="GO:0003682">
    <property type="term" value="F:chromatin binding"/>
    <property type="evidence" value="ECO:0007669"/>
    <property type="project" value="TreeGrafter"/>
</dbReference>
<evidence type="ECO:0000313" key="8">
    <source>
        <dbReference type="Proteomes" id="UP000241769"/>
    </source>
</evidence>
<dbReference type="GO" id="GO:0005634">
    <property type="term" value="C:nucleus"/>
    <property type="evidence" value="ECO:0007669"/>
    <property type="project" value="UniProtKB-SubCell"/>
</dbReference>
<dbReference type="Pfam" id="PF06278">
    <property type="entry name" value="CNDH2_N"/>
    <property type="match status" value="1"/>
</dbReference>
<dbReference type="GO" id="GO:0010032">
    <property type="term" value="P:meiotic chromosome condensation"/>
    <property type="evidence" value="ECO:0007669"/>
    <property type="project" value="TreeGrafter"/>
</dbReference>
<dbReference type="InterPro" id="IPR031737">
    <property type="entry name" value="CNDH2_C"/>
</dbReference>
<dbReference type="FunCoup" id="A0A2P6NLV7">
    <property type="interactions" value="176"/>
</dbReference>
<dbReference type="GO" id="GO:0051306">
    <property type="term" value="P:mitotic sister chromatid separation"/>
    <property type="evidence" value="ECO:0007669"/>
    <property type="project" value="TreeGrafter"/>
</dbReference>
<evidence type="ECO:0000259" key="6">
    <source>
        <dbReference type="Pfam" id="PF16858"/>
    </source>
</evidence>
<dbReference type="PANTHER" id="PTHR14324:SF3">
    <property type="entry name" value="CONDENSIN-2 COMPLEX SUBUNIT H2"/>
    <property type="match status" value="1"/>
</dbReference>
<feature type="region of interest" description="Disordered" evidence="4">
    <location>
        <begin position="238"/>
        <end position="382"/>
    </location>
</feature>
<comment type="caution">
    <text evidence="7">The sequence shown here is derived from an EMBL/GenBank/DDBJ whole genome shotgun (WGS) entry which is preliminary data.</text>
</comment>
<dbReference type="Pfam" id="PF16858">
    <property type="entry name" value="CNDH2_C"/>
    <property type="match status" value="1"/>
</dbReference>
<dbReference type="InterPro" id="IPR009378">
    <property type="entry name" value="H2_N"/>
</dbReference>
<protein>
    <submittedName>
        <fullName evidence="7">Condensin-2 complex subunit H2-like</fullName>
    </submittedName>
</protein>
<name>A0A2P6NLV7_9EUKA</name>
<keyword evidence="8" id="KW-1185">Reference proteome</keyword>
<dbReference type="Proteomes" id="UP000241769">
    <property type="component" value="Unassembled WGS sequence"/>
</dbReference>
<feature type="domain" description="Condensin-2 complex subunit H2 C-terminal" evidence="6">
    <location>
        <begin position="552"/>
        <end position="682"/>
    </location>
</feature>
<dbReference type="PANTHER" id="PTHR14324">
    <property type="entry name" value="CONDENSIN-2 COMPLEX SUBUNIT H2"/>
    <property type="match status" value="1"/>
</dbReference>
<sequence>MIGPSGRKLPPKFKFALVHRTTGATMASQKEGRFSHLLQPIRDLADNWNVDIAAELEEYLQTLESIPMDVDSDVEDEEGHLNFAEGSASIYSKKVEYLYQLLCKTLDFLHNRKQKASKENPNAPADDEGPHEPEFLTLDDIEEAANIDLVEDEEPEEDEQQEKQKTSRGRKKKSIAQTDYSSGALSLFIAQQTGSALTMEPREGDDERRSDFRLNTCSLHPSGALLFEDRDRLQMDEYLERVGSKRSARNSTSDSDERMMPPPKGNNSNDWGMGGMDDSSDDEAPERLPPFKPGEATTLGDKSSDEDSEKKQAGELDKEKQLEKQGESSAQNKTDEKLAQEPSKSRKKVNEKKRQQQPIAETVNKDFWKALDPHDGSSVKRPFKAGRKFQNCKITTQTAEELGRASFNLLFPSASRALQKDTRDDGHSSRSSSLKSYISPEFHYLYQLRLKQKMAERRKSKTRGSTEGEETCHLIAHGFSQMQINGEETETVTVRQGGMRMSSDVNEMDSDMDNDGPAPFGDFDSGSADITGGLIVGHGDWSDVPIHTDEASYEEMVRQHVEKYLSSVEGFIRETTLTQRIGDWRKKIFPVLEEQESRPSYDIKIYGRTLLDRCNKEKATKTKSVALQRLVQDVGGEAPAHEVCRYFLALLQLSNDGNIQIVPDKEGSLKRLDVKLINDRQRADVEAYRGPPSTAEDKMMQLSDKENMENMS</sequence>
<dbReference type="GO" id="GO:0000796">
    <property type="term" value="C:condensin complex"/>
    <property type="evidence" value="ECO:0007669"/>
    <property type="project" value="TreeGrafter"/>
</dbReference>
<dbReference type="EMBL" id="MDYQ01000053">
    <property type="protein sequence ID" value="PRP84955.1"/>
    <property type="molecule type" value="Genomic_DNA"/>
</dbReference>
<dbReference type="InterPro" id="IPR031739">
    <property type="entry name" value="Ncaph2"/>
</dbReference>
<proteinExistence type="inferred from homology"/>
<feature type="compositionally biased region" description="Basic and acidic residues" evidence="4">
    <location>
        <begin position="302"/>
        <end position="326"/>
    </location>
</feature>
<evidence type="ECO:0000256" key="4">
    <source>
        <dbReference type="SAM" id="MobiDB-lite"/>
    </source>
</evidence>
<dbReference type="AlphaFoldDB" id="A0A2P6NLV7"/>
<organism evidence="7 8">
    <name type="scientific">Planoprotostelium fungivorum</name>
    <dbReference type="NCBI Taxonomy" id="1890364"/>
    <lineage>
        <taxon>Eukaryota</taxon>
        <taxon>Amoebozoa</taxon>
        <taxon>Evosea</taxon>
        <taxon>Variosea</taxon>
        <taxon>Cavosteliida</taxon>
        <taxon>Cavosteliaceae</taxon>
        <taxon>Planoprotostelium</taxon>
    </lineage>
</organism>
<feature type="region of interest" description="Disordered" evidence="4">
    <location>
        <begin position="150"/>
        <end position="177"/>
    </location>
</feature>
<evidence type="ECO:0000313" key="7">
    <source>
        <dbReference type="EMBL" id="PRP84955.1"/>
    </source>
</evidence>
<evidence type="ECO:0000256" key="1">
    <source>
        <dbReference type="ARBA" id="ARBA00004123"/>
    </source>
</evidence>
<reference evidence="7 8" key="1">
    <citation type="journal article" date="2018" name="Genome Biol. Evol.">
        <title>Multiple Roots of Fruiting Body Formation in Amoebozoa.</title>
        <authorList>
            <person name="Hillmann F."/>
            <person name="Forbes G."/>
            <person name="Novohradska S."/>
            <person name="Ferling I."/>
            <person name="Riege K."/>
            <person name="Groth M."/>
            <person name="Westermann M."/>
            <person name="Marz M."/>
            <person name="Spaller T."/>
            <person name="Winckler T."/>
            <person name="Schaap P."/>
            <person name="Glockner G."/>
        </authorList>
    </citation>
    <scope>NUCLEOTIDE SEQUENCE [LARGE SCALE GENOMIC DNA]</scope>
    <source>
        <strain evidence="7 8">Jena</strain>
    </source>
</reference>